<dbReference type="EMBL" id="JANBPT010000769">
    <property type="protein sequence ID" value="KAJ1913187.1"/>
    <property type="molecule type" value="Genomic_DNA"/>
</dbReference>
<evidence type="ECO:0000256" key="7">
    <source>
        <dbReference type="ARBA" id="ARBA00023163"/>
    </source>
</evidence>
<feature type="compositionally biased region" description="Basic and acidic residues" evidence="11">
    <location>
        <begin position="534"/>
        <end position="550"/>
    </location>
</feature>
<dbReference type="InterPro" id="IPR000994">
    <property type="entry name" value="Pept_M24"/>
</dbReference>
<sequence length="1060" mass="119370">MSSSSSVKFDAKIFHRRAAALLAHWQATRDAGDPQNLYRGADAILIPVGQAGEDGNPYQKSTALHNWLLSYELPNTLLVITPNAYHFVASSNKAALLEALERASDVRDKVTLHVYRRTKDDAENSRTFQTILDIVAGTGEGKRVGNFPKDESGGKFMDEWQAAYKPYEAKFEKVDVSVAIAEVLAVKDADELKNIRTACKITSLMMSNYFSNKMAAILDADKKVTHEKLSDATESGLWDPKVVKTAKIPADINMEVADWCYAPIIQSGGKYDLKTSAMSNGENLHAGAVVCSFGVRYKSYCSNVGRTFLIDPTPEQEANYKFLLELQARILEVLQDGTAAKDVYVRAVEHIRSRRPELEKHFLKNCGFAIGIEFRESAYLLNAKNTRPLRAGMTVNLALGFQDLENPKAASSKGQTYALSLIDTVVVGAAGSPATALTTCPKQLNDAVFFFNDDDDDEEDKLVISNDDDAGRGRGTRTRSGAGAGRPASGKQSAVLSSKFRSEEREEESAEQKRREHQGELAARKQEAGLARFSGRDSDAPGKDEVEQRRFESYKREAQLPREVQRLQIVVDHKHDTVVLPIYGMAVPFHISTIKNASKSEEGDFVLLRVNLVTPGQIVGKKENLPFDDVSANFLRSISFRSTDVLHMSNVCQQITDMKKNQAKKEAERKEMADIVEQGKLVEMRGHRPFRLPDVFTRPDLGGRRAPGELEIHSNGLRFQHPLKSDQRIDVLFSNVQHLFFQPCDNELIVLLHIHLKNPMLIGKKKTKDVQFYREASDAQFDETGNRRRRQYHYGDEDELEAEQEERRRRAQLNSEFRKFAEKIVEQSGGNLEVDIPFRELGFHGVPFRSNVLLQPTTECLVQLTDMPFTVIPMNDVEIAHLERVQFGLKNFDLVFVYKDFSKPPVHINTIPMAQLDHVKEWLDSMDVVFSEGPVNLNWSAIMKTVNQDPAAFFEEGGWGFLLNEEGSDGDSEEEEPESEFEISDAELDDEESESDDSDEFSSVATESDESPSEGEESGEDWDALEEKARRYDERKRELHGENEEEEEGRGDRQKKRSRR</sequence>
<dbReference type="InterPro" id="IPR036005">
    <property type="entry name" value="Creatinase/aminopeptidase-like"/>
</dbReference>
<dbReference type="InterPro" id="IPR011993">
    <property type="entry name" value="PH-like_dom_sf"/>
</dbReference>
<evidence type="ECO:0000259" key="12">
    <source>
        <dbReference type="SMART" id="SM01285"/>
    </source>
</evidence>
<dbReference type="FunFam" id="2.30.29.150:FF:000002">
    <property type="entry name" value="FACT complex subunit SPT16"/>
    <property type="match status" value="1"/>
</dbReference>
<dbReference type="FunFam" id="2.30.29.30:FF:000017">
    <property type="entry name" value="FACT complex subunit SPT16"/>
    <property type="match status" value="1"/>
</dbReference>
<evidence type="ECO:0000256" key="11">
    <source>
        <dbReference type="SAM" id="MobiDB-lite"/>
    </source>
</evidence>
<dbReference type="SMART" id="SM01285">
    <property type="entry name" value="FACT-Spt16_Nlob"/>
    <property type="match status" value="1"/>
</dbReference>
<dbReference type="GO" id="GO:0006368">
    <property type="term" value="P:transcription elongation by RNA polymerase II"/>
    <property type="evidence" value="ECO:0007669"/>
    <property type="project" value="TreeGrafter"/>
</dbReference>
<evidence type="ECO:0000259" key="13">
    <source>
        <dbReference type="SMART" id="SM01286"/>
    </source>
</evidence>
<keyword evidence="7 10" id="KW-0804">Transcription</keyword>
<dbReference type="SUPFAM" id="SSF55920">
    <property type="entry name" value="Creatinase/aminopeptidase"/>
    <property type="match status" value="1"/>
</dbReference>
<dbReference type="SMART" id="SM01286">
    <property type="entry name" value="SPT16"/>
    <property type="match status" value="1"/>
</dbReference>
<comment type="function">
    <text evidence="10">Component of the FACT complex, a general chromatin factor that acts to reorganize nucleosomes. The FACT complex is involved in multiple processes that require DNA as a template such as mRNA elongation, DNA replication and DNA repair. During transcription elongation the FACT complex acts as a histone chaperone that both destabilizes and restores nucleosomal structure. It facilitates the passage of RNA polymerase II and transcription by promoting the dissociation of one histone H2A-H2B dimer from the nucleosome, then subsequently promotes the reestablishment of the nucleosome following the passage of RNA polymerase II.</text>
</comment>
<evidence type="ECO:0000256" key="2">
    <source>
        <dbReference type="ARBA" id="ARBA00022454"/>
    </source>
</evidence>
<comment type="subunit">
    <text evidence="10">Component of the FACT complex.</text>
</comment>
<dbReference type="Pfam" id="PF24824">
    <property type="entry name" value="PH_SPT16"/>
    <property type="match status" value="1"/>
</dbReference>
<dbReference type="Pfam" id="PF08512">
    <property type="entry name" value="Rttp106-like_middle"/>
    <property type="match status" value="1"/>
</dbReference>
<dbReference type="Pfam" id="PF00557">
    <property type="entry name" value="Peptidase_M24"/>
    <property type="match status" value="1"/>
</dbReference>
<dbReference type="Pfam" id="PF21091">
    <property type="entry name" value="SPT16_C"/>
    <property type="match status" value="1"/>
</dbReference>
<evidence type="ECO:0000256" key="4">
    <source>
        <dbReference type="ARBA" id="ARBA00022763"/>
    </source>
</evidence>
<protein>
    <recommendedName>
        <fullName evidence="10">FACT complex subunit</fullName>
    </recommendedName>
</protein>
<dbReference type="CDD" id="cd01091">
    <property type="entry name" value="CDC68-like"/>
    <property type="match status" value="1"/>
</dbReference>
<proteinExistence type="inferred from homology"/>
<dbReference type="Proteomes" id="UP001150569">
    <property type="component" value="Unassembled WGS sequence"/>
</dbReference>
<dbReference type="GO" id="GO:0006281">
    <property type="term" value="P:DNA repair"/>
    <property type="evidence" value="ECO:0007669"/>
    <property type="project" value="UniProtKB-UniRule"/>
</dbReference>
<dbReference type="GO" id="GO:0006260">
    <property type="term" value="P:DNA replication"/>
    <property type="evidence" value="ECO:0007669"/>
    <property type="project" value="UniProtKB-KW"/>
</dbReference>
<dbReference type="InterPro" id="IPR033825">
    <property type="entry name" value="Spt16_M24"/>
</dbReference>
<evidence type="ECO:0000313" key="16">
    <source>
        <dbReference type="Proteomes" id="UP001150569"/>
    </source>
</evidence>
<dbReference type="AlphaFoldDB" id="A0A9W7ZTI0"/>
<feature type="region of interest" description="Disordered" evidence="11">
    <location>
        <begin position="460"/>
        <end position="550"/>
    </location>
</feature>
<gene>
    <name evidence="15" type="primary">SPT16_2</name>
    <name evidence="15" type="ORF">IWQ60_009319</name>
</gene>
<feature type="domain" description="Histone chaperone RTT106/FACT complex subunit SPT16-like middle" evidence="14">
    <location>
        <begin position="843"/>
        <end position="933"/>
    </location>
</feature>
<comment type="caution">
    <text evidence="15">The sequence shown here is derived from an EMBL/GenBank/DDBJ whole genome shotgun (WGS) entry which is preliminary data.</text>
</comment>
<dbReference type="InterPro" id="IPR040258">
    <property type="entry name" value="Spt16"/>
</dbReference>
<feature type="compositionally biased region" description="Acidic residues" evidence="11">
    <location>
        <begin position="1007"/>
        <end position="1024"/>
    </location>
</feature>
<dbReference type="FunFam" id="2.30.29.210:FF:000001">
    <property type="entry name" value="FACT complex subunit spt16"/>
    <property type="match status" value="1"/>
</dbReference>
<dbReference type="InterPro" id="IPR056595">
    <property type="entry name" value="Fact-SPT16_PH"/>
</dbReference>
<evidence type="ECO:0000256" key="9">
    <source>
        <dbReference type="ARBA" id="ARBA00023242"/>
    </source>
</evidence>
<dbReference type="FunFam" id="3.90.230.10:FF:000005">
    <property type="entry name" value="FACT complex subunit spt16"/>
    <property type="match status" value="1"/>
</dbReference>
<keyword evidence="3 10" id="KW-0235">DNA replication</keyword>
<dbReference type="InterPro" id="IPR029148">
    <property type="entry name" value="FACT-SPT16_Nlobe"/>
</dbReference>
<dbReference type="FunFam" id="3.40.350.10:FF:000006">
    <property type="entry name" value="FACT complex subunit SPT16"/>
    <property type="match status" value="1"/>
</dbReference>
<dbReference type="InterPro" id="IPR029149">
    <property type="entry name" value="Creatin/AminoP/Spt16_N"/>
</dbReference>
<keyword evidence="16" id="KW-1185">Reference proteome</keyword>
<evidence type="ECO:0000256" key="6">
    <source>
        <dbReference type="ARBA" id="ARBA00023054"/>
    </source>
</evidence>
<evidence type="ECO:0000313" key="15">
    <source>
        <dbReference type="EMBL" id="KAJ1913187.1"/>
    </source>
</evidence>
<dbReference type="Pfam" id="PF14826">
    <property type="entry name" value="FACT-Spt16_Nlob"/>
    <property type="match status" value="1"/>
</dbReference>
<accession>A0A9W7ZTI0</accession>
<comment type="similarity">
    <text evidence="1 10">Belongs to the peptidase M24 family. SPT16 subfamily.</text>
</comment>
<feature type="compositionally biased region" description="Low complexity" evidence="11">
    <location>
        <begin position="478"/>
        <end position="490"/>
    </location>
</feature>
<keyword evidence="6" id="KW-0175">Coiled coil</keyword>
<keyword evidence="8 10" id="KW-0234">DNA repair</keyword>
<evidence type="ECO:0000256" key="1">
    <source>
        <dbReference type="ARBA" id="ARBA00010779"/>
    </source>
</evidence>
<keyword evidence="15" id="KW-0378">Hydrolase</keyword>
<dbReference type="Gene3D" id="2.30.29.150">
    <property type="match status" value="1"/>
</dbReference>
<keyword evidence="5 10" id="KW-0805">Transcription regulation</keyword>
<organism evidence="15 16">
    <name type="scientific">Tieghemiomyces parasiticus</name>
    <dbReference type="NCBI Taxonomy" id="78921"/>
    <lineage>
        <taxon>Eukaryota</taxon>
        <taxon>Fungi</taxon>
        <taxon>Fungi incertae sedis</taxon>
        <taxon>Zoopagomycota</taxon>
        <taxon>Kickxellomycotina</taxon>
        <taxon>Dimargaritomycetes</taxon>
        <taxon>Dimargaritales</taxon>
        <taxon>Dimargaritaceae</taxon>
        <taxon>Tieghemiomyces</taxon>
    </lineage>
</organism>
<dbReference type="GO" id="GO:0035101">
    <property type="term" value="C:FACT complex"/>
    <property type="evidence" value="ECO:0007669"/>
    <property type="project" value="UniProtKB-UniRule"/>
</dbReference>
<dbReference type="GO" id="GO:0034728">
    <property type="term" value="P:nucleosome organization"/>
    <property type="evidence" value="ECO:0007669"/>
    <property type="project" value="UniProtKB-ARBA"/>
</dbReference>
<dbReference type="OrthoDB" id="10251642at2759"/>
<feature type="compositionally biased region" description="Basic and acidic residues" evidence="11">
    <location>
        <begin position="1025"/>
        <end position="1042"/>
    </location>
</feature>
<reference evidence="15" key="1">
    <citation type="submission" date="2022-07" db="EMBL/GenBank/DDBJ databases">
        <title>Phylogenomic reconstructions and comparative analyses of Kickxellomycotina fungi.</title>
        <authorList>
            <person name="Reynolds N.K."/>
            <person name="Stajich J.E."/>
            <person name="Barry K."/>
            <person name="Grigoriev I.V."/>
            <person name="Crous P."/>
            <person name="Smith M.E."/>
        </authorList>
    </citation>
    <scope>NUCLEOTIDE SEQUENCE</scope>
    <source>
        <strain evidence="15">RSA 861</strain>
    </source>
</reference>
<keyword evidence="15" id="KW-0031">Aminopeptidase</keyword>
<keyword evidence="2 10" id="KW-0158">Chromosome</keyword>
<feature type="domain" description="FACT complex subunit SPT16 middle" evidence="13">
    <location>
        <begin position="569"/>
        <end position="719"/>
    </location>
</feature>
<feature type="domain" description="FACT complex subunit SPT16 N-terminal lobe" evidence="12">
    <location>
        <begin position="9"/>
        <end position="180"/>
    </location>
</feature>
<name>A0A9W7ZTI0_9FUNG</name>
<dbReference type="InterPro" id="IPR013719">
    <property type="entry name" value="RTT106/SPT16-like_middle_dom"/>
</dbReference>
<dbReference type="Gene3D" id="2.30.29.210">
    <property type="entry name" value="FACT complex subunit Spt16p/Cdc68p"/>
    <property type="match status" value="1"/>
</dbReference>
<dbReference type="InterPro" id="IPR013953">
    <property type="entry name" value="FACT_SPT16_M"/>
</dbReference>
<evidence type="ECO:0000256" key="8">
    <source>
        <dbReference type="ARBA" id="ARBA00023204"/>
    </source>
</evidence>
<evidence type="ECO:0000259" key="14">
    <source>
        <dbReference type="SMART" id="SM01287"/>
    </source>
</evidence>
<feature type="region of interest" description="Disordered" evidence="11">
    <location>
        <begin position="784"/>
        <end position="804"/>
    </location>
</feature>
<comment type="subcellular location">
    <subcellularLocation>
        <location evidence="10">Nucleus</location>
    </subcellularLocation>
    <subcellularLocation>
        <location evidence="10">Chromosome</location>
    </subcellularLocation>
</comment>
<evidence type="ECO:0000256" key="3">
    <source>
        <dbReference type="ARBA" id="ARBA00022705"/>
    </source>
</evidence>
<keyword evidence="9 10" id="KW-0539">Nucleus</keyword>
<dbReference type="GO" id="GO:0010468">
    <property type="term" value="P:regulation of gene expression"/>
    <property type="evidence" value="ECO:0007669"/>
    <property type="project" value="UniProtKB-ARBA"/>
</dbReference>
<feature type="compositionally biased region" description="Basic and acidic residues" evidence="11">
    <location>
        <begin position="500"/>
        <end position="527"/>
    </location>
</feature>
<evidence type="ECO:0000256" key="10">
    <source>
        <dbReference type="RuleBase" id="RU367052"/>
    </source>
</evidence>
<dbReference type="Pfam" id="PF08644">
    <property type="entry name" value="SPT16"/>
    <property type="match status" value="1"/>
</dbReference>
<feature type="region of interest" description="Disordered" evidence="11">
    <location>
        <begin position="962"/>
        <end position="1060"/>
    </location>
</feature>
<keyword evidence="15" id="KW-0645">Protease</keyword>
<dbReference type="GO" id="GO:0004177">
    <property type="term" value="F:aminopeptidase activity"/>
    <property type="evidence" value="ECO:0007669"/>
    <property type="project" value="UniProtKB-KW"/>
</dbReference>
<dbReference type="PANTHER" id="PTHR13980:SF15">
    <property type="entry name" value="FACT COMPLEX SUBUNIT SPT16"/>
    <property type="match status" value="1"/>
</dbReference>
<keyword evidence="4 10" id="KW-0227">DNA damage</keyword>
<dbReference type="Gene3D" id="2.30.29.30">
    <property type="entry name" value="Pleckstrin-homology domain (PH domain)/Phosphotyrosine-binding domain (PTB)"/>
    <property type="match status" value="1"/>
</dbReference>
<feature type="compositionally biased region" description="Acidic residues" evidence="11">
    <location>
        <begin position="966"/>
        <end position="1000"/>
    </location>
</feature>
<dbReference type="GO" id="GO:0031491">
    <property type="term" value="F:nucleosome binding"/>
    <property type="evidence" value="ECO:0007669"/>
    <property type="project" value="TreeGrafter"/>
</dbReference>
<dbReference type="InterPro" id="IPR048969">
    <property type="entry name" value="FACT_SPT16_C"/>
</dbReference>
<dbReference type="Gene3D" id="3.90.230.10">
    <property type="entry name" value="Creatinase/methionine aminopeptidase superfamily"/>
    <property type="match status" value="1"/>
</dbReference>
<evidence type="ECO:0000256" key="5">
    <source>
        <dbReference type="ARBA" id="ARBA00023015"/>
    </source>
</evidence>
<dbReference type="PANTHER" id="PTHR13980">
    <property type="entry name" value="CDC68 RELATED"/>
    <property type="match status" value="1"/>
</dbReference>
<dbReference type="SMART" id="SM01287">
    <property type="entry name" value="Rtt106"/>
    <property type="match status" value="1"/>
</dbReference>
<dbReference type="Gene3D" id="3.40.350.10">
    <property type="entry name" value="Creatinase/prolidase N-terminal domain"/>
    <property type="match status" value="1"/>
</dbReference>